<comment type="caution">
    <text evidence="1">The sequence shown here is derived from an EMBL/GenBank/DDBJ whole genome shotgun (WGS) entry which is preliminary data.</text>
</comment>
<dbReference type="AlphaFoldDB" id="A0A2T6ZVI4"/>
<reference evidence="1 2" key="1">
    <citation type="submission" date="2017-04" db="EMBL/GenBank/DDBJ databases">
        <title>Draft genome sequence of Tuber borchii Vittad., a whitish edible truffle.</title>
        <authorList>
            <consortium name="DOE Joint Genome Institute"/>
            <person name="Murat C."/>
            <person name="Kuo A."/>
            <person name="Barry K.W."/>
            <person name="Clum A."/>
            <person name="Dockter R.B."/>
            <person name="Fauchery L."/>
            <person name="Iotti M."/>
            <person name="Kohler A."/>
            <person name="Labutti K."/>
            <person name="Lindquist E.A."/>
            <person name="Lipzen A."/>
            <person name="Ohm R.A."/>
            <person name="Wang M."/>
            <person name="Grigoriev I.V."/>
            <person name="Zambonelli A."/>
            <person name="Martin F.M."/>
        </authorList>
    </citation>
    <scope>NUCLEOTIDE SEQUENCE [LARGE SCALE GENOMIC DNA]</scope>
    <source>
        <strain evidence="1 2">Tbo3840</strain>
    </source>
</reference>
<sequence>MTPATVAKNHHRRAQVKVKEVNSLEKDKVEKGEREEQSWKSASKIARNLQERVVVGGF</sequence>
<keyword evidence="2" id="KW-1185">Reference proteome</keyword>
<accession>A0A2T6ZVI4</accession>
<gene>
    <name evidence="1" type="ORF">B9Z19DRAFT_1125072</name>
</gene>
<dbReference type="EMBL" id="NESQ01000090">
    <property type="protein sequence ID" value="PUU79473.1"/>
    <property type="molecule type" value="Genomic_DNA"/>
</dbReference>
<dbReference type="Proteomes" id="UP000244722">
    <property type="component" value="Unassembled WGS sequence"/>
</dbReference>
<proteinExistence type="predicted"/>
<evidence type="ECO:0000313" key="1">
    <source>
        <dbReference type="EMBL" id="PUU79473.1"/>
    </source>
</evidence>
<evidence type="ECO:0000313" key="2">
    <source>
        <dbReference type="Proteomes" id="UP000244722"/>
    </source>
</evidence>
<organism evidence="1 2">
    <name type="scientific">Tuber borchii</name>
    <name type="common">White truffle</name>
    <dbReference type="NCBI Taxonomy" id="42251"/>
    <lineage>
        <taxon>Eukaryota</taxon>
        <taxon>Fungi</taxon>
        <taxon>Dikarya</taxon>
        <taxon>Ascomycota</taxon>
        <taxon>Pezizomycotina</taxon>
        <taxon>Pezizomycetes</taxon>
        <taxon>Pezizales</taxon>
        <taxon>Tuberaceae</taxon>
        <taxon>Tuber</taxon>
    </lineage>
</organism>
<protein>
    <submittedName>
        <fullName evidence="1">Uncharacterized protein</fullName>
    </submittedName>
</protein>
<name>A0A2T6ZVI4_TUBBO</name>